<keyword evidence="3" id="KW-1185">Reference proteome</keyword>
<protein>
    <submittedName>
        <fullName evidence="2">Transcriptional regulator</fullName>
    </submittedName>
</protein>
<dbReference type="SMART" id="SM00530">
    <property type="entry name" value="HTH_XRE"/>
    <property type="match status" value="1"/>
</dbReference>
<dbReference type="Pfam" id="PF19054">
    <property type="entry name" value="DUF5753"/>
    <property type="match status" value="1"/>
</dbReference>
<dbReference type="InterPro" id="IPR043917">
    <property type="entry name" value="DUF5753"/>
</dbReference>
<organism evidence="2 3">
    <name type="scientific">Actinocatenispora rupis</name>
    <dbReference type="NCBI Taxonomy" id="519421"/>
    <lineage>
        <taxon>Bacteria</taxon>
        <taxon>Bacillati</taxon>
        <taxon>Actinomycetota</taxon>
        <taxon>Actinomycetes</taxon>
        <taxon>Micromonosporales</taxon>
        <taxon>Micromonosporaceae</taxon>
        <taxon>Actinocatenispora</taxon>
    </lineage>
</organism>
<evidence type="ECO:0000313" key="2">
    <source>
        <dbReference type="EMBL" id="GID14045.1"/>
    </source>
</evidence>
<comment type="caution">
    <text evidence="2">The sequence shown here is derived from an EMBL/GenBank/DDBJ whole genome shotgun (WGS) entry which is preliminary data.</text>
</comment>
<dbReference type="Pfam" id="PF13560">
    <property type="entry name" value="HTH_31"/>
    <property type="match status" value="1"/>
</dbReference>
<accession>A0A8J3NEL1</accession>
<dbReference type="InterPro" id="IPR001387">
    <property type="entry name" value="Cro/C1-type_HTH"/>
</dbReference>
<feature type="domain" description="HTH cro/C1-type" evidence="1">
    <location>
        <begin position="7"/>
        <end position="65"/>
    </location>
</feature>
<dbReference type="EMBL" id="BOMB01000028">
    <property type="protein sequence ID" value="GID14045.1"/>
    <property type="molecule type" value="Genomic_DNA"/>
</dbReference>
<proteinExistence type="predicted"/>
<evidence type="ECO:0000259" key="1">
    <source>
        <dbReference type="SMART" id="SM00530"/>
    </source>
</evidence>
<gene>
    <name evidence="2" type="ORF">Aru02nite_49340</name>
</gene>
<evidence type="ECO:0000313" key="3">
    <source>
        <dbReference type="Proteomes" id="UP000612808"/>
    </source>
</evidence>
<dbReference type="Proteomes" id="UP000612808">
    <property type="component" value="Unassembled WGS sequence"/>
</dbReference>
<sequence length="289" mass="32504">MTLRRSRLAAELRRLHGDSGLSLDQVEERTDIKKSTLSRIHKNATTNVPYVKTLAEAYGADERTRACLIALVKGARQRGGWWAAHADSVTDDLLEFVSFEAIAATVYDWENAVLPGLLQTRAYAEAAIREVNEEELTDDVVATRAEMRLRRQDRLAGDNPLSLYAIIDEPVLYRRTGGAEVMWEQLAHLTKLSKQPNVHLHVVSRTLGAHAGMLGSYQLLEFPDEEYMDPVVYMETIGGEMYLEGKEPLAKVRRLWDHLRGAALDKEASRQAIRQAAEKMTDDGHSHGR</sequence>
<reference evidence="2" key="1">
    <citation type="submission" date="2021-01" db="EMBL/GenBank/DDBJ databases">
        <title>Whole genome shotgun sequence of Actinocatenispora rupis NBRC 107355.</title>
        <authorList>
            <person name="Komaki H."/>
            <person name="Tamura T."/>
        </authorList>
    </citation>
    <scope>NUCLEOTIDE SEQUENCE</scope>
    <source>
        <strain evidence="2">NBRC 107355</strain>
    </source>
</reference>
<name>A0A8J3NEL1_9ACTN</name>
<dbReference type="AlphaFoldDB" id="A0A8J3NEL1"/>